<dbReference type="InterPro" id="IPR005123">
    <property type="entry name" value="Oxoglu/Fe-dep_dioxygenase_dom"/>
</dbReference>
<comment type="caution">
    <text evidence="8">The sequence shown here is derived from an EMBL/GenBank/DDBJ whole genome shotgun (WGS) entry which is preliminary data.</text>
</comment>
<evidence type="ECO:0000256" key="1">
    <source>
        <dbReference type="ARBA" id="ARBA00001961"/>
    </source>
</evidence>
<evidence type="ECO:0000256" key="2">
    <source>
        <dbReference type="ARBA" id="ARBA00022723"/>
    </source>
</evidence>
<dbReference type="Gene3D" id="2.60.120.620">
    <property type="entry name" value="q2cbj1_9rhob like domain"/>
    <property type="match status" value="1"/>
</dbReference>
<name>A0A371BFA2_9SPHN</name>
<evidence type="ECO:0000256" key="3">
    <source>
        <dbReference type="ARBA" id="ARBA00022896"/>
    </source>
</evidence>
<dbReference type="InterPro" id="IPR045054">
    <property type="entry name" value="P4HA-like"/>
</dbReference>
<comment type="cofactor">
    <cofactor evidence="1">
        <name>L-ascorbate</name>
        <dbReference type="ChEBI" id="CHEBI:38290"/>
    </cofactor>
</comment>
<keyword evidence="6" id="KW-0408">Iron</keyword>
<evidence type="ECO:0000313" key="8">
    <source>
        <dbReference type="EMBL" id="RDV06051.1"/>
    </source>
</evidence>
<dbReference type="InterPro" id="IPR044862">
    <property type="entry name" value="Pro_4_hyd_alph_FE2OG_OXY"/>
</dbReference>
<dbReference type="InterPro" id="IPR006620">
    <property type="entry name" value="Pro_4_hyd_alph"/>
</dbReference>
<keyword evidence="5" id="KW-0560">Oxidoreductase</keyword>
<evidence type="ECO:0000256" key="4">
    <source>
        <dbReference type="ARBA" id="ARBA00022964"/>
    </source>
</evidence>
<reference evidence="9" key="1">
    <citation type="submission" date="2018-08" db="EMBL/GenBank/DDBJ databases">
        <authorList>
            <person name="Kim S.-J."/>
            <person name="Jung G.-Y."/>
        </authorList>
    </citation>
    <scope>NUCLEOTIDE SEQUENCE [LARGE SCALE GENOMIC DNA]</scope>
    <source>
        <strain evidence="9">GY_G</strain>
    </source>
</reference>
<feature type="domain" description="Fe2OG dioxygenase" evidence="7">
    <location>
        <begin position="116"/>
        <end position="225"/>
    </location>
</feature>
<dbReference type="OrthoDB" id="269774at2"/>
<dbReference type="Proteomes" id="UP000263833">
    <property type="component" value="Unassembled WGS sequence"/>
</dbReference>
<dbReference type="Pfam" id="PF13640">
    <property type="entry name" value="2OG-FeII_Oxy_3"/>
    <property type="match status" value="1"/>
</dbReference>
<organism evidence="8 9">
    <name type="scientific">Sphingorhabdus pulchriflava</name>
    <dbReference type="NCBI Taxonomy" id="2292257"/>
    <lineage>
        <taxon>Bacteria</taxon>
        <taxon>Pseudomonadati</taxon>
        <taxon>Pseudomonadota</taxon>
        <taxon>Alphaproteobacteria</taxon>
        <taxon>Sphingomonadales</taxon>
        <taxon>Sphingomonadaceae</taxon>
        <taxon>Sphingorhabdus</taxon>
    </lineage>
</organism>
<evidence type="ECO:0000259" key="7">
    <source>
        <dbReference type="PROSITE" id="PS51471"/>
    </source>
</evidence>
<proteinExistence type="predicted"/>
<dbReference type="GO" id="GO:0005506">
    <property type="term" value="F:iron ion binding"/>
    <property type="evidence" value="ECO:0007669"/>
    <property type="project" value="InterPro"/>
</dbReference>
<keyword evidence="9" id="KW-1185">Reference proteome</keyword>
<dbReference type="PROSITE" id="PS51471">
    <property type="entry name" value="FE2OG_OXY"/>
    <property type="match status" value="1"/>
</dbReference>
<dbReference type="SMART" id="SM00702">
    <property type="entry name" value="P4Hc"/>
    <property type="match status" value="1"/>
</dbReference>
<sequence>MSADLEEPTKFDPNNDPAKLAKIGAFVTRKLENNPLVQRIEVPDLQVYVYQGFLGKRDCGILISKIDADAVPSTLYKGTEQAGFRTSYSCHLNRWDPDITRVEARMSDTLGIDNNWAETMQGQRYQVGQEFKAHHDFFHPGQSYWNHEGPRGGQRSWTAMIFLNEPEEGGATEFPHIGIGVRPQSGTMLMWNNMKPDGTLNYKSLHTGTPVKKGVKHIITKWYRQNNWLELNTATA</sequence>
<dbReference type="EMBL" id="QRGP01000001">
    <property type="protein sequence ID" value="RDV06051.1"/>
    <property type="molecule type" value="Genomic_DNA"/>
</dbReference>
<dbReference type="RefSeq" id="WP_115547612.1">
    <property type="nucleotide sequence ID" value="NZ_QRGP01000001.1"/>
</dbReference>
<protein>
    <submittedName>
        <fullName evidence="8">Oxygenase</fullName>
    </submittedName>
</protein>
<dbReference type="PANTHER" id="PTHR10869:SF246">
    <property type="entry name" value="TRANSMEMBRANE PROLYL 4-HYDROXYLASE"/>
    <property type="match status" value="1"/>
</dbReference>
<keyword evidence="3" id="KW-0847">Vitamin C</keyword>
<evidence type="ECO:0000256" key="6">
    <source>
        <dbReference type="ARBA" id="ARBA00023004"/>
    </source>
</evidence>
<accession>A0A371BFA2</accession>
<dbReference type="GO" id="GO:0004656">
    <property type="term" value="F:procollagen-proline 4-dioxygenase activity"/>
    <property type="evidence" value="ECO:0007669"/>
    <property type="project" value="TreeGrafter"/>
</dbReference>
<gene>
    <name evidence="8" type="ORF">DXH95_00960</name>
</gene>
<keyword evidence="4" id="KW-0223">Dioxygenase</keyword>
<keyword evidence="2" id="KW-0479">Metal-binding</keyword>
<dbReference type="AlphaFoldDB" id="A0A371BFA2"/>
<evidence type="ECO:0000256" key="5">
    <source>
        <dbReference type="ARBA" id="ARBA00023002"/>
    </source>
</evidence>
<dbReference type="GO" id="GO:0031418">
    <property type="term" value="F:L-ascorbic acid binding"/>
    <property type="evidence" value="ECO:0007669"/>
    <property type="project" value="UniProtKB-KW"/>
</dbReference>
<evidence type="ECO:0000313" key="9">
    <source>
        <dbReference type="Proteomes" id="UP000263833"/>
    </source>
</evidence>
<dbReference type="PANTHER" id="PTHR10869">
    <property type="entry name" value="PROLYL 4-HYDROXYLASE ALPHA SUBUNIT"/>
    <property type="match status" value="1"/>
</dbReference>